<dbReference type="PROSITE" id="PS50096">
    <property type="entry name" value="IQ"/>
    <property type="match status" value="1"/>
</dbReference>
<dbReference type="AlphaFoldDB" id="A0A814HAJ0"/>
<protein>
    <recommendedName>
        <fullName evidence="2">DUF4378 domain-containing protein</fullName>
    </recommendedName>
</protein>
<feature type="domain" description="DUF4378" evidence="2">
    <location>
        <begin position="588"/>
        <end position="728"/>
    </location>
</feature>
<gene>
    <name evidence="3" type="ORF">JYZ213_LOCUS16311</name>
</gene>
<sequence length="750" mass="87762">MRSRSEPPAQNGTTSKNAQRHENLLRWAVDLTRDCDVVENRFKYLRPDRILPFGTIPASYKHLQQDDGNIRNQTSHYDTNHSETNKSSNVSRLSRGLNSNRLNDYSNHQVSNDLSSDRRIHRDRAAAKIQAAYRGYTVRKSLPWLNDKPNHLDNEYNNKRSNHYLENASININIHLTKNNYPVDSTLLRYYENSCLYIKGKILTAREKRVRQKFNSDIELQADEKRLKDIEKKIRQLVKREPDQSNLPNEIFPSSPRLQKIETDDTSHDISEVDDGNQYIEQQKKADILTETLIKVFIEEAIQQGKEIVYRKSQNSFTKEVSEWLSDEDLTDEENNNKQIPNNHDEDVDNVIQTLAIQQEFLEQLDAAANGNHENDELNLDLSHLEDKNHDTSHDISEVDDGNQYIEQQKKADILTETLIKVFIEEAIQQGKEIVYRKSQNSFTKEVSEWLSDEDLTDEENNNKQIPNNHDEDVDNVIQTLAIQQEFLEQLDAAANGNHENDELNLDLSHLEDKNPDGSQIDNSARLAIDIPVKPVVPHTCEQVSQLCHEALTILYNYNTDFSDRSSIDRAIPASYFAIDFSSNQNEETENDDIQRSRHAYNQMIFDLCVELLHEMYSPNIRLTKYPEWQKTKLISKRFYRSNKPKTRDEAENFIEKKIFEILNLIPRQIVYSKWRMLIDRRHGHEQFEMVLDEELRRTENSWIDYDDDCIRIKFDISEHIFEQLIQETLVDCIDVINKKLSLSSNSTRL</sequence>
<dbReference type="CDD" id="cd23767">
    <property type="entry name" value="IQCD"/>
    <property type="match status" value="1"/>
</dbReference>
<dbReference type="InterPro" id="IPR028750">
    <property type="entry name" value="CEP350/CC187"/>
</dbReference>
<evidence type="ECO:0000259" key="2">
    <source>
        <dbReference type="Pfam" id="PF14309"/>
    </source>
</evidence>
<feature type="compositionally biased region" description="Acidic residues" evidence="1">
    <location>
        <begin position="325"/>
        <end position="334"/>
    </location>
</feature>
<organism evidence="3 4">
    <name type="scientific">Adineta steineri</name>
    <dbReference type="NCBI Taxonomy" id="433720"/>
    <lineage>
        <taxon>Eukaryota</taxon>
        <taxon>Metazoa</taxon>
        <taxon>Spiralia</taxon>
        <taxon>Gnathifera</taxon>
        <taxon>Rotifera</taxon>
        <taxon>Eurotatoria</taxon>
        <taxon>Bdelloidea</taxon>
        <taxon>Adinetida</taxon>
        <taxon>Adinetidae</taxon>
        <taxon>Adineta</taxon>
    </lineage>
</organism>
<reference evidence="3" key="1">
    <citation type="submission" date="2021-02" db="EMBL/GenBank/DDBJ databases">
        <authorList>
            <person name="Nowell W R."/>
        </authorList>
    </citation>
    <scope>NUCLEOTIDE SEQUENCE</scope>
</reference>
<feature type="region of interest" description="Disordered" evidence="1">
    <location>
        <begin position="66"/>
        <end position="93"/>
    </location>
</feature>
<dbReference type="Pfam" id="PF14309">
    <property type="entry name" value="DUF4378"/>
    <property type="match status" value="1"/>
</dbReference>
<proteinExistence type="predicted"/>
<evidence type="ECO:0000313" key="3">
    <source>
        <dbReference type="EMBL" id="CAF1006900.1"/>
    </source>
</evidence>
<dbReference type="Gene3D" id="1.20.5.190">
    <property type="match status" value="1"/>
</dbReference>
<evidence type="ECO:0000313" key="4">
    <source>
        <dbReference type="Proteomes" id="UP000663845"/>
    </source>
</evidence>
<dbReference type="PANTHER" id="PTHR13958">
    <property type="entry name" value="CENTROSOME-ASSOCIATED PROTEIN 350"/>
    <property type="match status" value="1"/>
</dbReference>
<evidence type="ECO:0000256" key="1">
    <source>
        <dbReference type="SAM" id="MobiDB-lite"/>
    </source>
</evidence>
<accession>A0A814HAJ0</accession>
<dbReference type="GO" id="GO:0005813">
    <property type="term" value="C:centrosome"/>
    <property type="evidence" value="ECO:0007669"/>
    <property type="project" value="InterPro"/>
</dbReference>
<dbReference type="GO" id="GO:0034453">
    <property type="term" value="P:microtubule anchoring"/>
    <property type="evidence" value="ECO:0007669"/>
    <property type="project" value="InterPro"/>
</dbReference>
<dbReference type="EMBL" id="CAJNOG010000145">
    <property type="protein sequence ID" value="CAF1006900.1"/>
    <property type="molecule type" value="Genomic_DNA"/>
</dbReference>
<feature type="region of interest" description="Disordered" evidence="1">
    <location>
        <begin position="325"/>
        <end position="345"/>
    </location>
</feature>
<name>A0A814HAJ0_9BILA</name>
<dbReference type="Proteomes" id="UP000663845">
    <property type="component" value="Unassembled WGS sequence"/>
</dbReference>
<dbReference type="GO" id="GO:0008017">
    <property type="term" value="F:microtubule binding"/>
    <property type="evidence" value="ECO:0007669"/>
    <property type="project" value="InterPro"/>
</dbReference>
<dbReference type="PANTHER" id="PTHR13958:SF3">
    <property type="entry name" value="CAP-GLY DOMAIN-CONTAINING PROTEIN-RELATED"/>
    <property type="match status" value="1"/>
</dbReference>
<dbReference type="InterPro" id="IPR025486">
    <property type="entry name" value="DUF4378"/>
</dbReference>
<comment type="caution">
    <text evidence="3">The sequence shown here is derived from an EMBL/GenBank/DDBJ whole genome shotgun (WGS) entry which is preliminary data.</text>
</comment>